<sequence>MHEESSAAGSGARQGVTYAVLAAVLFGASTPFAKLLLRHSAPVVLAGLLYAGSGLGLSIWMALRAAVRARPAASSWRRSDLLWLAAAILTGGVLGPVLMMTGLRSIPAANASLLLNLEGVFTALLAWFAFRENFDRRVLAGLLAIVAGGVVLAWPARLATAGAFGSACIAGACVCWAIDNNLTRKVSI</sequence>
<dbReference type="InterPro" id="IPR000620">
    <property type="entry name" value="EamA_dom"/>
</dbReference>
<evidence type="ECO:0000256" key="1">
    <source>
        <dbReference type="ARBA" id="ARBA00004141"/>
    </source>
</evidence>
<dbReference type="AlphaFoldDB" id="T0ZID6"/>
<dbReference type="PANTHER" id="PTHR32322">
    <property type="entry name" value="INNER MEMBRANE TRANSPORTER"/>
    <property type="match status" value="1"/>
</dbReference>
<keyword evidence="4 5" id="KW-0472">Membrane</keyword>
<reference evidence="7" key="1">
    <citation type="submission" date="2013-08" db="EMBL/GenBank/DDBJ databases">
        <authorList>
            <person name="Mendez C."/>
            <person name="Richter M."/>
            <person name="Ferrer M."/>
            <person name="Sanchez J."/>
        </authorList>
    </citation>
    <scope>NUCLEOTIDE SEQUENCE</scope>
</reference>
<comment type="caution">
    <text evidence="7">The sequence shown here is derived from an EMBL/GenBank/DDBJ whole genome shotgun (WGS) entry which is preliminary data.</text>
</comment>
<dbReference type="SUPFAM" id="SSF103481">
    <property type="entry name" value="Multidrug resistance efflux transporter EmrE"/>
    <property type="match status" value="1"/>
</dbReference>
<evidence type="ECO:0000256" key="5">
    <source>
        <dbReference type="SAM" id="Phobius"/>
    </source>
</evidence>
<feature type="transmembrane region" description="Helical" evidence="5">
    <location>
        <begin position="16"/>
        <end position="37"/>
    </location>
</feature>
<feature type="transmembrane region" description="Helical" evidence="5">
    <location>
        <begin position="111"/>
        <end position="130"/>
    </location>
</feature>
<dbReference type="InterPro" id="IPR050638">
    <property type="entry name" value="AA-Vitamin_Transporters"/>
</dbReference>
<feature type="domain" description="EamA" evidence="6">
    <location>
        <begin position="15"/>
        <end position="152"/>
    </location>
</feature>
<feature type="transmembrane region" description="Helical" evidence="5">
    <location>
        <begin position="160"/>
        <end position="178"/>
    </location>
</feature>
<evidence type="ECO:0000259" key="6">
    <source>
        <dbReference type="Pfam" id="PF00892"/>
    </source>
</evidence>
<reference evidence="7" key="2">
    <citation type="journal article" date="2014" name="ISME J.">
        <title>Microbial stratification in low pH oxic and suboxic macroscopic growths along an acid mine drainage.</title>
        <authorList>
            <person name="Mendez-Garcia C."/>
            <person name="Mesa V."/>
            <person name="Sprenger R.R."/>
            <person name="Richter M."/>
            <person name="Diez M.S."/>
            <person name="Solano J."/>
            <person name="Bargiela R."/>
            <person name="Golyshina O.V."/>
            <person name="Manteca A."/>
            <person name="Ramos J.L."/>
            <person name="Gallego J.R."/>
            <person name="Llorente I."/>
            <person name="Martins Dos Santos V.A."/>
            <person name="Jensen O.N."/>
            <person name="Pelaez A.I."/>
            <person name="Sanchez J."/>
            <person name="Ferrer M."/>
        </authorList>
    </citation>
    <scope>NUCLEOTIDE SEQUENCE</scope>
</reference>
<evidence type="ECO:0000256" key="4">
    <source>
        <dbReference type="ARBA" id="ARBA00023136"/>
    </source>
</evidence>
<proteinExistence type="predicted"/>
<organism evidence="7">
    <name type="scientific">mine drainage metagenome</name>
    <dbReference type="NCBI Taxonomy" id="410659"/>
    <lineage>
        <taxon>unclassified sequences</taxon>
        <taxon>metagenomes</taxon>
        <taxon>ecological metagenomes</taxon>
    </lineage>
</organism>
<keyword evidence="3 5" id="KW-1133">Transmembrane helix</keyword>
<evidence type="ECO:0000256" key="2">
    <source>
        <dbReference type="ARBA" id="ARBA00022692"/>
    </source>
</evidence>
<dbReference type="PANTHER" id="PTHR32322:SF2">
    <property type="entry name" value="EAMA DOMAIN-CONTAINING PROTEIN"/>
    <property type="match status" value="1"/>
</dbReference>
<comment type="subcellular location">
    <subcellularLocation>
        <location evidence="1">Membrane</location>
        <topology evidence="1">Multi-pass membrane protein</topology>
    </subcellularLocation>
</comment>
<feature type="transmembrane region" description="Helical" evidence="5">
    <location>
        <begin position="137"/>
        <end position="154"/>
    </location>
</feature>
<gene>
    <name evidence="7" type="ORF">B1A_20636</name>
</gene>
<protein>
    <submittedName>
        <fullName evidence="7">Membrane protein containing DUF6, transmembrane</fullName>
    </submittedName>
</protein>
<feature type="transmembrane region" description="Helical" evidence="5">
    <location>
        <begin position="43"/>
        <end position="60"/>
    </location>
</feature>
<dbReference type="Pfam" id="PF00892">
    <property type="entry name" value="EamA"/>
    <property type="match status" value="1"/>
</dbReference>
<feature type="transmembrane region" description="Helical" evidence="5">
    <location>
        <begin position="81"/>
        <end position="99"/>
    </location>
</feature>
<dbReference type="Gene3D" id="1.10.3730.20">
    <property type="match status" value="1"/>
</dbReference>
<dbReference type="InterPro" id="IPR037185">
    <property type="entry name" value="EmrE-like"/>
</dbReference>
<evidence type="ECO:0000313" key="7">
    <source>
        <dbReference type="EMBL" id="EQD29580.1"/>
    </source>
</evidence>
<keyword evidence="2 5" id="KW-0812">Transmembrane</keyword>
<evidence type="ECO:0000256" key="3">
    <source>
        <dbReference type="ARBA" id="ARBA00022989"/>
    </source>
</evidence>
<name>T0ZID6_9ZZZZ</name>
<dbReference type="GO" id="GO:0016020">
    <property type="term" value="C:membrane"/>
    <property type="evidence" value="ECO:0007669"/>
    <property type="project" value="UniProtKB-SubCell"/>
</dbReference>
<feature type="non-terminal residue" evidence="7">
    <location>
        <position position="188"/>
    </location>
</feature>
<dbReference type="EMBL" id="AUZX01015234">
    <property type="protein sequence ID" value="EQD29580.1"/>
    <property type="molecule type" value="Genomic_DNA"/>
</dbReference>
<accession>T0ZID6</accession>